<dbReference type="Proteomes" id="UP000009286">
    <property type="component" value="Chromosome"/>
</dbReference>
<reference evidence="3 4" key="1">
    <citation type="journal article" date="2011" name="BMC Genomics">
        <title>Genomic insights into an obligate epibiotic bacterial predator: Micavibrio aeruginosavorus ARL-13.</title>
        <authorList>
            <person name="Wang Z."/>
            <person name="Kadouri D."/>
            <person name="Wu M."/>
        </authorList>
    </citation>
    <scope>NUCLEOTIDE SEQUENCE [LARGE SCALE GENOMIC DNA]</scope>
    <source>
        <strain evidence="3 4">ARL-13</strain>
    </source>
</reference>
<sequence>MTPHFRKVRPWRNLITGLSTSTALLLALSAPANDIRANDTGANDISAPPAPLYNPSAPIQSVPAHVADHAQKFDGLCAPVTGPGPSHYANRRVHALNTLMEKTPLGRHAWEQAAGYEKGPAWICFTPSSDMYAFYYTGAGVLVLNSDLPEAEHIAAIPHELRHLEQERRGFTADALGMTDTEARLHLQLAKEADAEAFATLTLWEQKQAGYPAGWDAHNNTAMCPETMNNCYAMISKTFEAVATADPNAITDGTAARAAFREWYADLELMDRYERHHYGYMGRGRHFSPRGSLSSHSVPTDDFAKAVTGLGFIAPYGFDYLGGDVAKILKQPAHSTKIYYRDDPSP</sequence>
<evidence type="ECO:0000259" key="2">
    <source>
        <dbReference type="Pfam" id="PF20573"/>
    </source>
</evidence>
<evidence type="ECO:0000313" key="4">
    <source>
        <dbReference type="Proteomes" id="UP000009286"/>
    </source>
</evidence>
<dbReference type="AlphaFoldDB" id="G2KR29"/>
<keyword evidence="4" id="KW-1185">Reference proteome</keyword>
<feature type="domain" description="DUF6782" evidence="2">
    <location>
        <begin position="70"/>
        <end position="317"/>
    </location>
</feature>
<dbReference type="RefSeq" id="WP_014101904.1">
    <property type="nucleotide sequence ID" value="NC_016026.1"/>
</dbReference>
<evidence type="ECO:0000256" key="1">
    <source>
        <dbReference type="SAM" id="SignalP"/>
    </source>
</evidence>
<feature type="signal peptide" evidence="1">
    <location>
        <begin position="1"/>
        <end position="32"/>
    </location>
</feature>
<dbReference type="HOGENOM" id="CLU_818376_0_0_5"/>
<gene>
    <name evidence="3" type="ordered locus">MICA_336</name>
</gene>
<dbReference type="Pfam" id="PF20573">
    <property type="entry name" value="DUF6782"/>
    <property type="match status" value="1"/>
</dbReference>
<accession>G2KR29</accession>
<dbReference type="EMBL" id="CP002382">
    <property type="protein sequence ID" value="AEP08681.1"/>
    <property type="molecule type" value="Genomic_DNA"/>
</dbReference>
<protein>
    <recommendedName>
        <fullName evidence="2">DUF6782 domain-containing protein</fullName>
    </recommendedName>
</protein>
<dbReference type="OrthoDB" id="7834193at2"/>
<proteinExistence type="predicted"/>
<name>G2KR29_MICAA</name>
<dbReference type="STRING" id="856793.MICA_336"/>
<organism evidence="3 4">
    <name type="scientific">Micavibrio aeruginosavorus (strain ARL-13)</name>
    <dbReference type="NCBI Taxonomy" id="856793"/>
    <lineage>
        <taxon>Bacteria</taxon>
        <taxon>Pseudomonadati</taxon>
        <taxon>Bdellovibrionota</taxon>
        <taxon>Bdellovibrionia</taxon>
        <taxon>Bdellovibrionales</taxon>
        <taxon>Pseudobdellovibrionaceae</taxon>
        <taxon>Micavibrio</taxon>
    </lineage>
</organism>
<keyword evidence="1" id="KW-0732">Signal</keyword>
<evidence type="ECO:0000313" key="3">
    <source>
        <dbReference type="EMBL" id="AEP08681.1"/>
    </source>
</evidence>
<feature type="chain" id="PRO_5003432506" description="DUF6782 domain-containing protein" evidence="1">
    <location>
        <begin position="33"/>
        <end position="346"/>
    </location>
</feature>
<dbReference type="KEGG" id="mai:MICA_336"/>
<dbReference type="InterPro" id="IPR046709">
    <property type="entry name" value="DUF6782"/>
</dbReference>